<reference evidence="3" key="1">
    <citation type="journal article" date="2017" name="Nat. Microbiol.">
        <title>Global analysis of biosynthetic gene clusters reveals vast potential of secondary metabolite production in Penicillium species.</title>
        <authorList>
            <person name="Nielsen J.C."/>
            <person name="Grijseels S."/>
            <person name="Prigent S."/>
            <person name="Ji B."/>
            <person name="Dainat J."/>
            <person name="Nielsen K.F."/>
            <person name="Frisvad J.C."/>
            <person name="Workman M."/>
            <person name="Nielsen J."/>
        </authorList>
    </citation>
    <scope>NUCLEOTIDE SEQUENCE [LARGE SCALE GENOMIC DNA]</scope>
    <source>
        <strain evidence="3">IBT 31321</strain>
    </source>
</reference>
<dbReference type="GO" id="GO:0051787">
    <property type="term" value="F:misfolded protein binding"/>
    <property type="evidence" value="ECO:0007669"/>
    <property type="project" value="TreeGrafter"/>
</dbReference>
<dbReference type="Gene3D" id="1.25.40.10">
    <property type="entry name" value="Tetratricopeptide repeat domain"/>
    <property type="match status" value="1"/>
</dbReference>
<evidence type="ECO:0000313" key="3">
    <source>
        <dbReference type="Proteomes" id="UP000191500"/>
    </source>
</evidence>
<protein>
    <submittedName>
        <fullName evidence="2">Uncharacterized protein</fullName>
    </submittedName>
</protein>
<keyword evidence="1" id="KW-1133">Transmembrane helix</keyword>
<dbReference type="InterPro" id="IPR011990">
    <property type="entry name" value="TPR-like_helical_dom_sf"/>
</dbReference>
<dbReference type="Proteomes" id="UP000191500">
    <property type="component" value="Unassembled WGS sequence"/>
</dbReference>
<organism evidence="2 3">
    <name type="scientific">Penicillium coprophilum</name>
    <dbReference type="NCBI Taxonomy" id="36646"/>
    <lineage>
        <taxon>Eukaryota</taxon>
        <taxon>Fungi</taxon>
        <taxon>Dikarya</taxon>
        <taxon>Ascomycota</taxon>
        <taxon>Pezizomycotina</taxon>
        <taxon>Eurotiomycetes</taxon>
        <taxon>Eurotiomycetidae</taxon>
        <taxon>Eurotiales</taxon>
        <taxon>Aspergillaceae</taxon>
        <taxon>Penicillium</taxon>
    </lineage>
</organism>
<accession>A0A1V6UWV4</accession>
<dbReference type="SUPFAM" id="SSF48452">
    <property type="entry name" value="TPR-like"/>
    <property type="match status" value="1"/>
</dbReference>
<keyword evidence="3" id="KW-1185">Reference proteome</keyword>
<sequence>MSGKTSAYCSGRRHIAERSLGHRKTEGGLFINSPYLSLSLSLSILYVNPPDSIRQPSAQSKSNLEISIQYPLTFAMFRAVSRRTSAQAAKLLQPQPKSLARSIYINSTTRSTLRPRISNDKPLASPYISGTRHLTILQKISRKYREASKGIWRKNPVLMPLAIFSVVGGAFIFAYISYVEVTRVGPQYHKFPPPVADALRTAIYYTEIDLNPAKAMKAYREALQIAFEMGIHPYSDEILGIKLQVAMMLEKAGLVKPAIDILERTKNETLAWVDQVTAGNAAATAEKVKQAQELKTSANVQVDIEAIQESEEDLKARAQYEARQRDKALKKVVGMAMKLGELYSSEYIQDDKKAEAAQVAAVEICLKEMHRRQRLGLPVGSSSSGEGSDGEAWLNLTEIATALAELAATYTAKERYELAMPLYMRALDLIRAAEGTSISCKQVVLLNDVATALVGQVQLPPKSQPQQPVTSQQTVEAAQKWAEKAIEVAAHIEPPIRDEECDITCVVATYNLGELAELQRKPEVAKQRYTEAKALADKIGYEEGSTMAKEALKRLVKK</sequence>
<dbReference type="PANTHER" id="PTHR28142:SF1">
    <property type="entry name" value="MITOCHONDRIAL INNER MEMBRANE I-AAA PROTEASE SUPERCOMPLEX SUBUNIT MGR3-RELATED"/>
    <property type="match status" value="1"/>
</dbReference>
<keyword evidence="1" id="KW-0812">Transmembrane</keyword>
<dbReference type="InterPro" id="IPR040201">
    <property type="entry name" value="Mrg3-like"/>
</dbReference>
<dbReference type="CDD" id="cd24145">
    <property type="entry name" value="Mgr3-like"/>
    <property type="match status" value="1"/>
</dbReference>
<name>A0A1V6UWV4_9EURO</name>
<dbReference type="EMBL" id="MDDG01000003">
    <property type="protein sequence ID" value="OQE42907.1"/>
    <property type="molecule type" value="Genomic_DNA"/>
</dbReference>
<dbReference type="AlphaFoldDB" id="A0A1V6UWV4"/>
<dbReference type="STRING" id="36646.A0A1V6UWV4"/>
<evidence type="ECO:0000313" key="2">
    <source>
        <dbReference type="EMBL" id="OQE42907.1"/>
    </source>
</evidence>
<dbReference type="PANTHER" id="PTHR28142">
    <property type="entry name" value="MITOCHONDRIAL INNER MEMBRANE I-AAA PROTEASE SUPERCOMPLEX SUBUNIT MGR3-RELATED"/>
    <property type="match status" value="1"/>
</dbReference>
<keyword evidence="1" id="KW-0472">Membrane</keyword>
<dbReference type="GO" id="GO:0006515">
    <property type="term" value="P:protein quality control for misfolded or incompletely synthesized proteins"/>
    <property type="evidence" value="ECO:0007669"/>
    <property type="project" value="TreeGrafter"/>
</dbReference>
<comment type="caution">
    <text evidence="2">The sequence shown here is derived from an EMBL/GenBank/DDBJ whole genome shotgun (WGS) entry which is preliminary data.</text>
</comment>
<dbReference type="GO" id="GO:0031942">
    <property type="term" value="C:i-AAA complex"/>
    <property type="evidence" value="ECO:0007669"/>
    <property type="project" value="TreeGrafter"/>
</dbReference>
<evidence type="ECO:0000256" key="1">
    <source>
        <dbReference type="SAM" id="Phobius"/>
    </source>
</evidence>
<proteinExistence type="predicted"/>
<feature type="transmembrane region" description="Helical" evidence="1">
    <location>
        <begin position="157"/>
        <end position="178"/>
    </location>
</feature>
<gene>
    <name evidence="2" type="ORF">PENCOP_c003G06495</name>
</gene>